<keyword evidence="9" id="KW-0418">Kinase</keyword>
<evidence type="ECO:0000256" key="6">
    <source>
        <dbReference type="ARBA" id="ARBA00022553"/>
    </source>
</evidence>
<dbReference type="PRINTS" id="PR00344">
    <property type="entry name" value="BCTRLSENSOR"/>
</dbReference>
<evidence type="ECO:0000256" key="3">
    <source>
        <dbReference type="ARBA" id="ARBA00004314"/>
    </source>
</evidence>
<comment type="catalytic activity">
    <reaction evidence="1">
        <text>ATP + protein L-histidine = ADP + protein N-phospho-L-histidine.</text>
        <dbReference type="EC" id="2.7.13.3"/>
    </reaction>
</comment>
<dbReference type="GO" id="GO:0000155">
    <property type="term" value="F:phosphorelay sensor kinase activity"/>
    <property type="evidence" value="ECO:0007669"/>
    <property type="project" value="InterPro"/>
</dbReference>
<reference evidence="15 16" key="1">
    <citation type="submission" date="2019-09" db="EMBL/GenBank/DDBJ databases">
        <title>H2 Metabolism Revealed by Metagenomic Analysis in Subglacial Sediment of East Antarctica.</title>
        <authorList>
            <person name="Yang Z."/>
            <person name="Zhang Y."/>
            <person name="Lv Y."/>
            <person name="Yan W."/>
            <person name="Xiao X."/>
            <person name="Sun B."/>
            <person name="Ma H."/>
        </authorList>
    </citation>
    <scope>NUCLEOTIDE SEQUENCE [LARGE SCALE GENOMIC DNA]</scope>
    <source>
        <strain evidence="15">Bin2_2</strain>
    </source>
</reference>
<dbReference type="InterPro" id="IPR005467">
    <property type="entry name" value="His_kinase_dom"/>
</dbReference>
<dbReference type="Pfam" id="PF00512">
    <property type="entry name" value="HisKA"/>
    <property type="match status" value="1"/>
</dbReference>
<sequence length="544" mass="60559">MARAQSQFIRETHRSKAFDGLLSDILSLTQSEYGFVGEVLHTTKGKPYLKTYAISNIAWNDATRAFYEANAPQGMEFHNLETLFGAALTTGEPVIANHPATYPRRGGLPEGHPSLDTFLGIPVHHGVELVAMIGLSNRPGGYDQALIEYMRPLLVILGQLVVAARIQQQHRKGQQELSRFKNTLDRTLDCVFMFDADSLKFFYVNEGAIRQVGYSRDELLHMHPFDIKPDFTEAQFHVLIAPLRAGEQDSLTVETTHKHKYGQRIPVEIFLQYIATKDEPARFVAIVRDVTERKRVERMKSEFVSTVSHELRTPLTSISGALGLLIGGALGTLSEQARNMIEIAHQNSLRLTFLINDLLDMEKLLAGKMRFDMQVQSLMPPLAQSISDIQSYARQRKIRLNLNGITDEISVNVDLQRLQQVMANLLSNATKFSPEGGMVEVTVSRGDTTARVEVRDSGPGIPAAFHEHIFQKFAQADASDTRQKGGTGLGLAITRELIERMGGTIGFESVEGEGALFFFRITPAPSNPNISCHSLIWQQPVHPA</sequence>
<dbReference type="Pfam" id="PF13185">
    <property type="entry name" value="GAF_2"/>
    <property type="match status" value="1"/>
</dbReference>
<keyword evidence="12" id="KW-0472">Membrane</keyword>
<evidence type="ECO:0000259" key="14">
    <source>
        <dbReference type="PROSITE" id="PS50112"/>
    </source>
</evidence>
<dbReference type="GO" id="GO:0045121">
    <property type="term" value="C:membrane raft"/>
    <property type="evidence" value="ECO:0007669"/>
    <property type="project" value="UniProtKB-SubCell"/>
</dbReference>
<keyword evidence="7" id="KW-0808">Transferase</keyword>
<dbReference type="Pfam" id="PF13426">
    <property type="entry name" value="PAS_9"/>
    <property type="match status" value="1"/>
</dbReference>
<dbReference type="SUPFAM" id="SSF55785">
    <property type="entry name" value="PYP-like sensor domain (PAS domain)"/>
    <property type="match status" value="1"/>
</dbReference>
<gene>
    <name evidence="15" type="ORF">GZ085_04955</name>
</gene>
<evidence type="ECO:0000256" key="10">
    <source>
        <dbReference type="ARBA" id="ARBA00022840"/>
    </source>
</evidence>
<dbReference type="Gene3D" id="3.30.450.40">
    <property type="match status" value="1"/>
</dbReference>
<keyword evidence="10" id="KW-0067">ATP-binding</keyword>
<dbReference type="SUPFAM" id="SSF55874">
    <property type="entry name" value="ATPase domain of HSP90 chaperone/DNA topoisomerase II/histidine kinase"/>
    <property type="match status" value="1"/>
</dbReference>
<dbReference type="Gene3D" id="3.30.565.10">
    <property type="entry name" value="Histidine kinase-like ATPase, C-terminal domain"/>
    <property type="match status" value="1"/>
</dbReference>
<dbReference type="InterPro" id="IPR029016">
    <property type="entry name" value="GAF-like_dom_sf"/>
</dbReference>
<dbReference type="AlphaFoldDB" id="A0A7C9JWA0"/>
<evidence type="ECO:0000313" key="16">
    <source>
        <dbReference type="Proteomes" id="UP000483432"/>
    </source>
</evidence>
<dbReference type="Gene3D" id="1.10.287.130">
    <property type="match status" value="1"/>
</dbReference>
<comment type="caution">
    <text evidence="15">The sequence shown here is derived from an EMBL/GenBank/DDBJ whole genome shotgun (WGS) entry which is preliminary data.</text>
</comment>
<dbReference type="PANTHER" id="PTHR43711">
    <property type="entry name" value="TWO-COMPONENT HISTIDINE KINASE"/>
    <property type="match status" value="1"/>
</dbReference>
<organism evidence="15 16">
    <name type="scientific">Sulfuriferula multivorans</name>
    <dbReference type="NCBI Taxonomy" id="1559896"/>
    <lineage>
        <taxon>Bacteria</taxon>
        <taxon>Pseudomonadati</taxon>
        <taxon>Pseudomonadota</taxon>
        <taxon>Betaproteobacteria</taxon>
        <taxon>Nitrosomonadales</taxon>
        <taxon>Sulfuricellaceae</taxon>
        <taxon>Sulfuriferula</taxon>
    </lineage>
</organism>
<keyword evidence="5" id="KW-1003">Cell membrane</keyword>
<keyword evidence="11" id="KW-0902">Two-component regulatory system</keyword>
<evidence type="ECO:0000256" key="8">
    <source>
        <dbReference type="ARBA" id="ARBA00022741"/>
    </source>
</evidence>
<dbReference type="InterPro" id="IPR003594">
    <property type="entry name" value="HATPase_dom"/>
</dbReference>
<name>A0A7C9JWA0_9PROT</name>
<feature type="domain" description="Histidine kinase" evidence="13">
    <location>
        <begin position="306"/>
        <end position="525"/>
    </location>
</feature>
<dbReference type="InterPro" id="IPR000014">
    <property type="entry name" value="PAS"/>
</dbReference>
<dbReference type="GO" id="GO:0005886">
    <property type="term" value="C:plasma membrane"/>
    <property type="evidence" value="ECO:0007669"/>
    <property type="project" value="UniProtKB-SubCell"/>
</dbReference>
<dbReference type="CDD" id="cd00130">
    <property type="entry name" value="PAS"/>
    <property type="match status" value="1"/>
</dbReference>
<evidence type="ECO:0000259" key="13">
    <source>
        <dbReference type="PROSITE" id="PS50109"/>
    </source>
</evidence>
<evidence type="ECO:0000256" key="4">
    <source>
        <dbReference type="ARBA" id="ARBA00012438"/>
    </source>
</evidence>
<dbReference type="SMART" id="SM00387">
    <property type="entry name" value="HATPase_c"/>
    <property type="match status" value="1"/>
</dbReference>
<feature type="domain" description="PAS" evidence="14">
    <location>
        <begin position="176"/>
        <end position="220"/>
    </location>
</feature>
<dbReference type="PROSITE" id="PS50112">
    <property type="entry name" value="PAS"/>
    <property type="match status" value="1"/>
</dbReference>
<dbReference type="InterPro" id="IPR003018">
    <property type="entry name" value="GAF"/>
</dbReference>
<dbReference type="FunFam" id="3.30.565.10:FF:000023">
    <property type="entry name" value="PAS domain-containing sensor histidine kinase"/>
    <property type="match status" value="1"/>
</dbReference>
<dbReference type="EMBL" id="JAAFGW010000052">
    <property type="protein sequence ID" value="NDP47738.1"/>
    <property type="molecule type" value="Genomic_DNA"/>
</dbReference>
<dbReference type="Gene3D" id="3.30.450.20">
    <property type="entry name" value="PAS domain"/>
    <property type="match status" value="1"/>
</dbReference>
<dbReference type="GO" id="GO:0005524">
    <property type="term" value="F:ATP binding"/>
    <property type="evidence" value="ECO:0007669"/>
    <property type="project" value="UniProtKB-KW"/>
</dbReference>
<comment type="subcellular location">
    <subcellularLocation>
        <location evidence="2">Cell membrane</location>
    </subcellularLocation>
    <subcellularLocation>
        <location evidence="3">Membrane raft</location>
        <topology evidence="3">Multi-pass membrane protein</topology>
    </subcellularLocation>
</comment>
<dbReference type="InterPro" id="IPR036097">
    <property type="entry name" value="HisK_dim/P_sf"/>
</dbReference>
<evidence type="ECO:0000256" key="12">
    <source>
        <dbReference type="ARBA" id="ARBA00023136"/>
    </source>
</evidence>
<keyword evidence="6" id="KW-0597">Phosphoprotein</keyword>
<dbReference type="PROSITE" id="PS50109">
    <property type="entry name" value="HIS_KIN"/>
    <property type="match status" value="1"/>
</dbReference>
<evidence type="ECO:0000256" key="5">
    <source>
        <dbReference type="ARBA" id="ARBA00022475"/>
    </source>
</evidence>
<dbReference type="InterPro" id="IPR035965">
    <property type="entry name" value="PAS-like_dom_sf"/>
</dbReference>
<evidence type="ECO:0000256" key="1">
    <source>
        <dbReference type="ARBA" id="ARBA00000085"/>
    </source>
</evidence>
<dbReference type="SUPFAM" id="SSF55781">
    <property type="entry name" value="GAF domain-like"/>
    <property type="match status" value="1"/>
</dbReference>
<keyword evidence="8" id="KW-0547">Nucleotide-binding</keyword>
<dbReference type="NCBIfam" id="TIGR00229">
    <property type="entry name" value="sensory_box"/>
    <property type="match status" value="1"/>
</dbReference>
<dbReference type="EC" id="2.7.13.3" evidence="4"/>
<dbReference type="CDD" id="cd00082">
    <property type="entry name" value="HisKA"/>
    <property type="match status" value="1"/>
</dbReference>
<dbReference type="Proteomes" id="UP000483432">
    <property type="component" value="Unassembled WGS sequence"/>
</dbReference>
<evidence type="ECO:0000313" key="15">
    <source>
        <dbReference type="EMBL" id="NDP47738.1"/>
    </source>
</evidence>
<dbReference type="InterPro" id="IPR050736">
    <property type="entry name" value="Sensor_HK_Regulatory"/>
</dbReference>
<evidence type="ECO:0000256" key="9">
    <source>
        <dbReference type="ARBA" id="ARBA00022777"/>
    </source>
</evidence>
<dbReference type="FunFam" id="1.10.287.130:FF:000001">
    <property type="entry name" value="Two-component sensor histidine kinase"/>
    <property type="match status" value="1"/>
</dbReference>
<evidence type="ECO:0000256" key="7">
    <source>
        <dbReference type="ARBA" id="ARBA00022679"/>
    </source>
</evidence>
<dbReference type="SMART" id="SM00388">
    <property type="entry name" value="HisKA"/>
    <property type="match status" value="1"/>
</dbReference>
<evidence type="ECO:0000256" key="2">
    <source>
        <dbReference type="ARBA" id="ARBA00004236"/>
    </source>
</evidence>
<protein>
    <recommendedName>
        <fullName evidence="4">histidine kinase</fullName>
        <ecNumber evidence="4">2.7.13.3</ecNumber>
    </recommendedName>
</protein>
<dbReference type="SUPFAM" id="SSF47384">
    <property type="entry name" value="Homodimeric domain of signal transducing histidine kinase"/>
    <property type="match status" value="1"/>
</dbReference>
<dbReference type="Pfam" id="PF02518">
    <property type="entry name" value="HATPase_c"/>
    <property type="match status" value="1"/>
</dbReference>
<dbReference type="PANTHER" id="PTHR43711:SF1">
    <property type="entry name" value="HISTIDINE KINASE 1"/>
    <property type="match status" value="1"/>
</dbReference>
<proteinExistence type="predicted"/>
<evidence type="ECO:0000256" key="11">
    <source>
        <dbReference type="ARBA" id="ARBA00023012"/>
    </source>
</evidence>
<accession>A0A7C9JWA0</accession>
<dbReference type="InterPro" id="IPR004358">
    <property type="entry name" value="Sig_transdc_His_kin-like_C"/>
</dbReference>
<dbReference type="InterPro" id="IPR036890">
    <property type="entry name" value="HATPase_C_sf"/>
</dbReference>
<dbReference type="CDD" id="cd16922">
    <property type="entry name" value="HATPase_EvgS-ArcB-TorS-like"/>
    <property type="match status" value="1"/>
</dbReference>
<dbReference type="InterPro" id="IPR003661">
    <property type="entry name" value="HisK_dim/P_dom"/>
</dbReference>